<dbReference type="GO" id="GO:0006357">
    <property type="term" value="P:regulation of transcription by RNA polymerase II"/>
    <property type="evidence" value="ECO:0007669"/>
    <property type="project" value="InterPro"/>
</dbReference>
<dbReference type="CDD" id="cd09888">
    <property type="entry name" value="NGN_Euk"/>
    <property type="match status" value="1"/>
</dbReference>
<dbReference type="Gene3D" id="3.30.70.940">
    <property type="entry name" value="NusG, N-terminal domain"/>
    <property type="match status" value="1"/>
</dbReference>
<evidence type="ECO:0000256" key="3">
    <source>
        <dbReference type="ARBA" id="ARBA00023163"/>
    </source>
</evidence>
<dbReference type="InterPro" id="IPR014722">
    <property type="entry name" value="Rib_uL2_dom2"/>
</dbReference>
<evidence type="ECO:0000313" key="5">
    <source>
        <dbReference type="Proteomes" id="UP000790787"/>
    </source>
</evidence>
<keyword evidence="4" id="KW-0539">Nucleus</keyword>
<dbReference type="InterPro" id="IPR039385">
    <property type="entry name" value="NGN_Euk"/>
</dbReference>
<dbReference type="Pfam" id="PF23290">
    <property type="entry name" value="KOW5_SPT5"/>
    <property type="match status" value="1"/>
</dbReference>
<evidence type="ECO:0000256" key="4">
    <source>
        <dbReference type="ARBA" id="ARBA00023242"/>
    </source>
</evidence>
<dbReference type="InterPro" id="IPR041977">
    <property type="entry name" value="KOW_Spt5_4"/>
</dbReference>
<dbReference type="Pfam" id="PF23037">
    <property type="entry name" value="KOWx_SPT5"/>
    <property type="match status" value="1"/>
</dbReference>
<dbReference type="PANTHER" id="PTHR11125:SF8">
    <property type="entry name" value="PROTEIN RNA-DIRECTED DNA METHYLATION 3"/>
    <property type="match status" value="1"/>
</dbReference>
<dbReference type="CDD" id="cd06081">
    <property type="entry name" value="KOW_Spt5_1"/>
    <property type="match status" value="1"/>
</dbReference>
<dbReference type="InterPro" id="IPR041978">
    <property type="entry name" value="KOW_Spt5_5"/>
</dbReference>
<dbReference type="SUPFAM" id="SSF50104">
    <property type="entry name" value="Translation proteins SH3-like domain"/>
    <property type="match status" value="1"/>
</dbReference>
<dbReference type="InterPro" id="IPR005824">
    <property type="entry name" value="KOW"/>
</dbReference>
<reference evidence="5" key="1">
    <citation type="journal article" date="2014" name="Nat. Commun.">
        <title>The tobacco genome sequence and its comparison with those of tomato and potato.</title>
        <authorList>
            <person name="Sierro N."/>
            <person name="Battey J.N."/>
            <person name="Ouadi S."/>
            <person name="Bakaher N."/>
            <person name="Bovet L."/>
            <person name="Willig A."/>
            <person name="Goepfert S."/>
            <person name="Peitsch M.C."/>
            <person name="Ivanov N.V."/>
        </authorList>
    </citation>
    <scope>NUCLEOTIDE SEQUENCE [LARGE SCALE GENOMIC DNA]</scope>
</reference>
<dbReference type="InterPro" id="IPR006645">
    <property type="entry name" value="NGN-like_dom"/>
</dbReference>
<evidence type="ECO:0000256" key="1">
    <source>
        <dbReference type="ARBA" id="ARBA00004123"/>
    </source>
</evidence>
<dbReference type="Pfam" id="PF03439">
    <property type="entry name" value="Spt5-NGN"/>
    <property type="match status" value="1"/>
</dbReference>
<dbReference type="OrthoDB" id="28901at2759"/>
<dbReference type="GO" id="GO:0003729">
    <property type="term" value="F:mRNA binding"/>
    <property type="evidence" value="ECO:0000318"/>
    <property type="project" value="GO_Central"/>
</dbReference>
<dbReference type="RefSeq" id="XP_016453775.2">
    <property type="nucleotide sequence ID" value="XM_016598289.2"/>
</dbReference>
<dbReference type="AlphaFoldDB" id="A0A1S3YP75"/>
<dbReference type="FunFam" id="3.30.70.940:FF:000010">
    <property type="entry name" value="Protein RNA-directed DNA methylation 3"/>
    <property type="match status" value="1"/>
</dbReference>
<dbReference type="InterPro" id="IPR005100">
    <property type="entry name" value="NGN-domain"/>
</dbReference>
<dbReference type="SMR" id="A0A1S3YP75"/>
<dbReference type="PANTHER" id="PTHR11125">
    <property type="entry name" value="SUPPRESSOR OF TY 5"/>
    <property type="match status" value="1"/>
</dbReference>
<dbReference type="GeneID" id="107778095"/>
<evidence type="ECO:0000313" key="6">
    <source>
        <dbReference type="RefSeq" id="XP_016453775.2"/>
    </source>
</evidence>
<dbReference type="FunFam" id="2.30.30.30:FF:000053">
    <property type="entry name" value="Protein RNA-directed DNA methylation 3"/>
    <property type="match status" value="1"/>
</dbReference>
<keyword evidence="3" id="KW-0804">Transcription</keyword>
<dbReference type="GO" id="GO:0006368">
    <property type="term" value="P:transcription elongation by RNA polymerase II"/>
    <property type="evidence" value="ECO:0000318"/>
    <property type="project" value="GO_Central"/>
</dbReference>
<gene>
    <name evidence="6" type="primary">LOC107778095</name>
</gene>
<dbReference type="STRING" id="4097.A0A1S3YP75"/>
<dbReference type="SMART" id="SM00739">
    <property type="entry name" value="KOW"/>
    <property type="match status" value="3"/>
</dbReference>
<dbReference type="GO" id="GO:0032784">
    <property type="term" value="P:regulation of DNA-templated transcription elongation"/>
    <property type="evidence" value="ECO:0007669"/>
    <property type="project" value="InterPro"/>
</dbReference>
<sequence>MGRKSSLPKGKDKVIDGNVSSAGKRKRDGYDEDKTGDRKRKGVLQFVDDAAYEVDDDFDFTDDSDFFDEDFLEEFRSNVEIKNEPVRTPQPPVIKEEELDGEELEKMLRERYRPGSSFVTYAEDSDEKKRLFEQDTLVPSLKDPTIWKVKCTVGRERHSTFCLMQKYIDLLALGTKLQIISAFSLDHVKGYIYIEADKQSDVYEACKGLCSIYSSRVAPVPKNEVSHLIAVRSKSSGISEGMWARVKSGIYKGDLAQVVAVNDSRKKVTVKLIPRIDLQAIADKFGGGVAAKKGVIAAPRLISSTELEDFRPLIQYRKDRDTNLMFEILDGKMLKDGYLYKKVGTDSLSYWGVMPTEAELLKFEPSKSDGPQDVEWLTQLYGDRKKKRIINDFKVGQKGGEKGEGSSSSSMENNFEVDDLVFFGRNDFGIIIGKEKDDSFKIMKDGSERPVVVSIQLRELKRASFDRKLFTVKDQLTNTISVGDMVRVLDGPLKDRQGIVKQIYKGVVFLYDQSEQDNSGYLCVKGQMCEKITRSDGISNEKGSEPGPSGFADFSSSPKSPLSPEKSWRAKDDNCSFKRDDKDGMFSVGQSLRIRVGPLKGYLCRVVAIRRSDVTVKLDSRQKILTVKSEHLAEVHGKSSVASLGVDADSAKPFDLLGTQDGSQDWMVQGATETEGNTENAGASSSAERSSWPAVAGSGQDDGWTKPDGWAKGTSTAGATSAVSDGWGKKVESHQESTEKVMDDPWGSVQKQEKNDDSGKTSWSKQDAGSSWGKQSDADPETDWKKRDGGANKTDRKTSWSQQDAGSDGGSSWGAQVGVSSWGKQADANAETGWKKQDGVSNKTDSKTSWSQQGAGSSWKKSDGEGGSSWTKQSDASAETDWKKKNDGSGWKKPDSNASWSQQDAGFSSKKSEGEGGSWSKQSDAKAENDWKKQDGGSSSWGGGTDLEGSWGKPRQFDGGRGSGGRRGRGGWRGGRDQSGRGRSFNQGQSSSWTTEGEGNNNSSNVEFKGNQSSWNSSQELGWGKVNDDTSIAGNQSSDFQSGGGWNASKPSNEGWSSGWNKNSVSKEVGGSSGNQSDWDKKSGESGSKESAGWDNKITQKESAGNSSAWNSKSAVEQDANGKNQNDPWSGKRTSDGGSSTGWGQSNLWKSGKDDAVGNQDSWSSKSNWNSGSGFGGNDQQSDSYGDRGRGGSWRGGRGGSDRGGYGGRGGSDRGGFGGRGGFRGRGDRGGFRGRGSDGGGFRGRGRGRMDESGEWQNRTNSQEDKPYGWSKESGSDAEGWKSNKGSWSQGNNDRGSWKTADSRGNANDGGWKKGFDSEKNGSGTGTSATSWNTPGNSWKTSTATTGGTSSGWGQQTTSSEKEDQNGMGTSWNQGTASGNASTAWTANKSKETSDGPSDVWGKATNDGPGDARGKATSSWGKGNSSGSQGGGQQTTVSGKEDQNGMGTSWNQGAASGNATTAWTANKSNTEDVNKSKETSDGPSDAWGKVTSSWGKGKSSGSQGSW</sequence>
<dbReference type="PaxDb" id="4097-A0A1S3YP75"/>
<dbReference type="OMA" id="DINEACN"/>
<dbReference type="Proteomes" id="UP000790787">
    <property type="component" value="Chromosome 11"/>
</dbReference>
<dbReference type="InterPro" id="IPR057936">
    <property type="entry name" value="KOWx_Spt5"/>
</dbReference>
<name>A0A1S3YP75_TOBAC</name>
<dbReference type="SMART" id="SM00738">
    <property type="entry name" value="NGN"/>
    <property type="match status" value="1"/>
</dbReference>
<dbReference type="InterPro" id="IPR039659">
    <property type="entry name" value="SPT5"/>
</dbReference>
<dbReference type="InterPro" id="IPR036735">
    <property type="entry name" value="NGN_dom_sf"/>
</dbReference>
<proteinExistence type="inferred from homology"/>
<dbReference type="InterPro" id="IPR008991">
    <property type="entry name" value="Translation_prot_SH3-like_sf"/>
</dbReference>
<dbReference type="Pfam" id="PF23291">
    <property type="entry name" value="KOW4_SPT5"/>
    <property type="match status" value="1"/>
</dbReference>
<dbReference type="Gene3D" id="2.30.30.30">
    <property type="match status" value="2"/>
</dbReference>
<dbReference type="Pfam" id="PF23042">
    <property type="entry name" value="KOW1_SPT5"/>
    <property type="match status" value="1"/>
</dbReference>
<keyword evidence="5" id="KW-1185">Reference proteome</keyword>
<comment type="subcellular location">
    <subcellularLocation>
        <location evidence="1">Nucleus</location>
    </subcellularLocation>
</comment>
<reference evidence="6" key="2">
    <citation type="submission" date="2025-08" db="UniProtKB">
        <authorList>
            <consortium name="RefSeq"/>
        </authorList>
    </citation>
    <scope>IDENTIFICATION</scope>
    <source>
        <tissue evidence="6">Leaf</tissue>
    </source>
</reference>
<dbReference type="CDD" id="cd06084">
    <property type="entry name" value="KOW_Spt5_4"/>
    <property type="match status" value="1"/>
</dbReference>
<organism evidence="5 6">
    <name type="scientific">Nicotiana tabacum</name>
    <name type="common">Common tobacco</name>
    <dbReference type="NCBI Taxonomy" id="4097"/>
    <lineage>
        <taxon>Eukaryota</taxon>
        <taxon>Viridiplantae</taxon>
        <taxon>Streptophyta</taxon>
        <taxon>Embryophyta</taxon>
        <taxon>Tracheophyta</taxon>
        <taxon>Spermatophyta</taxon>
        <taxon>Magnoliopsida</taxon>
        <taxon>eudicotyledons</taxon>
        <taxon>Gunneridae</taxon>
        <taxon>Pentapetalae</taxon>
        <taxon>asterids</taxon>
        <taxon>lamiids</taxon>
        <taxon>Solanales</taxon>
        <taxon>Solanaceae</taxon>
        <taxon>Nicotianoideae</taxon>
        <taxon>Nicotianeae</taxon>
        <taxon>Nicotiana</taxon>
    </lineage>
</organism>
<protein>
    <submittedName>
        <fullName evidence="6">Uncharacterized protein LOC107778095</fullName>
    </submittedName>
</protein>
<dbReference type="GO" id="GO:0032044">
    <property type="term" value="C:DSIF complex"/>
    <property type="evidence" value="ECO:0000318"/>
    <property type="project" value="GO_Central"/>
</dbReference>
<comment type="similarity">
    <text evidence="2">Belongs to the SPT5 family.</text>
</comment>
<dbReference type="KEGG" id="nta:107778095"/>
<dbReference type="InterPro" id="IPR041973">
    <property type="entry name" value="KOW_Spt5_1"/>
</dbReference>
<dbReference type="RefSeq" id="XP_016453775.1">
    <property type="nucleotide sequence ID" value="XM_016598289.1"/>
</dbReference>
<evidence type="ECO:0000256" key="2">
    <source>
        <dbReference type="ARBA" id="ARBA00006956"/>
    </source>
</evidence>
<accession>A0A1S3YP75</accession>